<evidence type="ECO:0000256" key="1">
    <source>
        <dbReference type="SAM" id="MobiDB-lite"/>
    </source>
</evidence>
<dbReference type="EMBL" id="JAUEPS010000102">
    <property type="protein sequence ID" value="KAK0437965.1"/>
    <property type="molecule type" value="Genomic_DNA"/>
</dbReference>
<evidence type="ECO:0000313" key="3">
    <source>
        <dbReference type="Proteomes" id="UP001175211"/>
    </source>
</evidence>
<dbReference type="AlphaFoldDB" id="A0AA39J881"/>
<name>A0AA39J881_ARMTA</name>
<dbReference type="RefSeq" id="XP_060322786.1">
    <property type="nucleotide sequence ID" value="XM_060470449.1"/>
</dbReference>
<reference evidence="2" key="1">
    <citation type="submission" date="2023-06" db="EMBL/GenBank/DDBJ databases">
        <authorList>
            <consortium name="Lawrence Berkeley National Laboratory"/>
            <person name="Ahrendt S."/>
            <person name="Sahu N."/>
            <person name="Indic B."/>
            <person name="Wong-Bajracharya J."/>
            <person name="Merenyi Z."/>
            <person name="Ke H.-M."/>
            <person name="Monk M."/>
            <person name="Kocsube S."/>
            <person name="Drula E."/>
            <person name="Lipzen A."/>
            <person name="Balint B."/>
            <person name="Henrissat B."/>
            <person name="Andreopoulos B."/>
            <person name="Martin F.M."/>
            <person name="Harder C.B."/>
            <person name="Rigling D."/>
            <person name="Ford K.L."/>
            <person name="Foster G.D."/>
            <person name="Pangilinan J."/>
            <person name="Papanicolaou A."/>
            <person name="Barry K."/>
            <person name="LaButti K."/>
            <person name="Viragh M."/>
            <person name="Koriabine M."/>
            <person name="Yan M."/>
            <person name="Riley R."/>
            <person name="Champramary S."/>
            <person name="Plett K.L."/>
            <person name="Tsai I.J."/>
            <person name="Slot J."/>
            <person name="Sipos G."/>
            <person name="Plett J."/>
            <person name="Nagy L.G."/>
            <person name="Grigoriev I.V."/>
        </authorList>
    </citation>
    <scope>NUCLEOTIDE SEQUENCE</scope>
    <source>
        <strain evidence="2">CCBAS 213</strain>
    </source>
</reference>
<feature type="compositionally biased region" description="Low complexity" evidence="1">
    <location>
        <begin position="59"/>
        <end position="70"/>
    </location>
</feature>
<organism evidence="2 3">
    <name type="scientific">Armillaria tabescens</name>
    <name type="common">Ringless honey mushroom</name>
    <name type="synonym">Agaricus tabescens</name>
    <dbReference type="NCBI Taxonomy" id="1929756"/>
    <lineage>
        <taxon>Eukaryota</taxon>
        <taxon>Fungi</taxon>
        <taxon>Dikarya</taxon>
        <taxon>Basidiomycota</taxon>
        <taxon>Agaricomycotina</taxon>
        <taxon>Agaricomycetes</taxon>
        <taxon>Agaricomycetidae</taxon>
        <taxon>Agaricales</taxon>
        <taxon>Marasmiineae</taxon>
        <taxon>Physalacriaceae</taxon>
        <taxon>Desarmillaria</taxon>
    </lineage>
</organism>
<proteinExistence type="predicted"/>
<keyword evidence="3" id="KW-1185">Reference proteome</keyword>
<protein>
    <submittedName>
        <fullName evidence="2">Uncharacterized protein</fullName>
    </submittedName>
</protein>
<gene>
    <name evidence="2" type="ORF">EV420DRAFT_1486838</name>
</gene>
<dbReference type="GeneID" id="85353997"/>
<dbReference type="Proteomes" id="UP001175211">
    <property type="component" value="Unassembled WGS sequence"/>
</dbReference>
<evidence type="ECO:0000313" key="2">
    <source>
        <dbReference type="EMBL" id="KAK0437965.1"/>
    </source>
</evidence>
<sequence length="179" mass="19771">MNATDSYAPLLSLNNEHYPQKCCGAITCICDVQGNKGEDSMRAQNPSPSDTESESDGWSDASSLDPLSDAMPPTIPAYPSSVPGPINFMVLDSSLDDAVGNMSAIFLKYIQAFPPSTSAHKLHDALQNLYDILRQVEELARWIDEAEVSDWNKAQYVHALQTVFFNQHVEWNSDSELSE</sequence>
<comment type="caution">
    <text evidence="2">The sequence shown here is derived from an EMBL/GenBank/DDBJ whole genome shotgun (WGS) entry which is preliminary data.</text>
</comment>
<feature type="region of interest" description="Disordered" evidence="1">
    <location>
        <begin position="37"/>
        <end position="76"/>
    </location>
</feature>
<accession>A0AA39J881</accession>